<sequence>MKRSMTKRILALYACVVLGLGVGCTAVAPNGPEEYPAQKALIGKTRQELLACAGKPVSERAGGERPAVIYYREASQLEESFPGSKSSFAKVHHGCRATIVLDQDRVADVRYESDPSSYQDEDHCEEIFDRCVNP</sequence>
<evidence type="ECO:0008006" key="4">
    <source>
        <dbReference type="Google" id="ProtNLM"/>
    </source>
</evidence>
<organism evidence="2 3">
    <name type="scientific">Nitrospira japonica</name>
    <dbReference type="NCBI Taxonomy" id="1325564"/>
    <lineage>
        <taxon>Bacteria</taxon>
        <taxon>Pseudomonadati</taxon>
        <taxon>Nitrospirota</taxon>
        <taxon>Nitrospiria</taxon>
        <taxon>Nitrospirales</taxon>
        <taxon>Nitrospiraceae</taxon>
        <taxon>Nitrospira</taxon>
    </lineage>
</organism>
<keyword evidence="3" id="KW-1185">Reference proteome</keyword>
<accession>A0A1W1I0A2</accession>
<evidence type="ECO:0000256" key="1">
    <source>
        <dbReference type="SAM" id="SignalP"/>
    </source>
</evidence>
<dbReference type="EMBL" id="LT828648">
    <property type="protein sequence ID" value="SLM46273.1"/>
    <property type="molecule type" value="Genomic_DNA"/>
</dbReference>
<dbReference type="KEGG" id="nja:NSJP_0101"/>
<reference evidence="2 3" key="1">
    <citation type="submission" date="2017-03" db="EMBL/GenBank/DDBJ databases">
        <authorList>
            <person name="Afonso C.L."/>
            <person name="Miller P.J."/>
            <person name="Scott M.A."/>
            <person name="Spackman E."/>
            <person name="Goraichik I."/>
            <person name="Dimitrov K.M."/>
            <person name="Suarez D.L."/>
            <person name="Swayne D.E."/>
        </authorList>
    </citation>
    <scope>NUCLEOTIDE SEQUENCE [LARGE SCALE GENOMIC DNA]</scope>
    <source>
        <strain evidence="2">Genome sequencing of Nitrospira japonica strain NJ11</strain>
    </source>
</reference>
<evidence type="ECO:0000313" key="3">
    <source>
        <dbReference type="Proteomes" id="UP000192042"/>
    </source>
</evidence>
<keyword evidence="1" id="KW-0732">Signal</keyword>
<dbReference type="PROSITE" id="PS51257">
    <property type="entry name" value="PROKAR_LIPOPROTEIN"/>
    <property type="match status" value="1"/>
</dbReference>
<dbReference type="AlphaFoldDB" id="A0A1W1I0A2"/>
<protein>
    <recommendedName>
        <fullName evidence="4">Lipoprotein</fullName>
    </recommendedName>
</protein>
<feature type="signal peptide" evidence="1">
    <location>
        <begin position="1"/>
        <end position="28"/>
    </location>
</feature>
<dbReference type="STRING" id="1325564.NSJP_0101"/>
<gene>
    <name evidence="2" type="ORF">NSJP_0101</name>
</gene>
<name>A0A1W1I0A2_9BACT</name>
<evidence type="ECO:0000313" key="2">
    <source>
        <dbReference type="EMBL" id="SLM46273.1"/>
    </source>
</evidence>
<feature type="chain" id="PRO_5013048723" description="Lipoprotein" evidence="1">
    <location>
        <begin position="29"/>
        <end position="134"/>
    </location>
</feature>
<dbReference type="Proteomes" id="UP000192042">
    <property type="component" value="Chromosome I"/>
</dbReference>
<proteinExistence type="predicted"/>